<evidence type="ECO:0000259" key="3">
    <source>
        <dbReference type="PROSITE" id="PS50102"/>
    </source>
</evidence>
<dbReference type="SUPFAM" id="SSF54928">
    <property type="entry name" value="RNA-binding domain, RBD"/>
    <property type="match status" value="2"/>
</dbReference>
<dbReference type="EMBL" id="SGPJ01000222">
    <property type="protein sequence ID" value="THG96611.1"/>
    <property type="molecule type" value="Genomic_DNA"/>
</dbReference>
<dbReference type="CDD" id="cd00590">
    <property type="entry name" value="RRM_SF"/>
    <property type="match status" value="3"/>
</dbReference>
<keyword evidence="1 2" id="KW-0694">RNA-binding</keyword>
<organism evidence="4 5">
    <name type="scientific">Hermanssonia centrifuga</name>
    <dbReference type="NCBI Taxonomy" id="98765"/>
    <lineage>
        <taxon>Eukaryota</taxon>
        <taxon>Fungi</taxon>
        <taxon>Dikarya</taxon>
        <taxon>Basidiomycota</taxon>
        <taxon>Agaricomycotina</taxon>
        <taxon>Agaricomycetes</taxon>
        <taxon>Polyporales</taxon>
        <taxon>Meruliaceae</taxon>
        <taxon>Hermanssonia</taxon>
    </lineage>
</organism>
<proteinExistence type="predicted"/>
<gene>
    <name evidence="4" type="ORF">EW026_g5252</name>
</gene>
<dbReference type="Proteomes" id="UP000309038">
    <property type="component" value="Unassembled WGS sequence"/>
</dbReference>
<dbReference type="GO" id="GO:0003729">
    <property type="term" value="F:mRNA binding"/>
    <property type="evidence" value="ECO:0007669"/>
    <property type="project" value="TreeGrafter"/>
</dbReference>
<evidence type="ECO:0000313" key="5">
    <source>
        <dbReference type="Proteomes" id="UP000309038"/>
    </source>
</evidence>
<dbReference type="InterPro" id="IPR000504">
    <property type="entry name" value="RRM_dom"/>
</dbReference>
<feature type="domain" description="RRM" evidence="3">
    <location>
        <begin position="70"/>
        <end position="143"/>
    </location>
</feature>
<name>A0A4S4KEP2_9APHY</name>
<accession>A0A4S4KEP2</accession>
<dbReference type="Pfam" id="PF00076">
    <property type="entry name" value="RRM_1"/>
    <property type="match status" value="3"/>
</dbReference>
<dbReference type="InterPro" id="IPR012677">
    <property type="entry name" value="Nucleotide-bd_a/b_plait_sf"/>
</dbReference>
<feature type="domain" description="RRM" evidence="3">
    <location>
        <begin position="153"/>
        <end position="223"/>
    </location>
</feature>
<keyword evidence="5" id="KW-1185">Reference proteome</keyword>
<dbReference type="AlphaFoldDB" id="A0A4S4KEP2"/>
<dbReference type="Gene3D" id="3.30.70.330">
    <property type="match status" value="3"/>
</dbReference>
<comment type="caution">
    <text evidence="4">The sequence shown here is derived from an EMBL/GenBank/DDBJ whole genome shotgun (WGS) entry which is preliminary data.</text>
</comment>
<dbReference type="PANTHER" id="PTHR48025">
    <property type="entry name" value="OS02G0815200 PROTEIN"/>
    <property type="match status" value="1"/>
</dbReference>
<feature type="domain" description="RRM" evidence="3">
    <location>
        <begin position="243"/>
        <end position="314"/>
    </location>
</feature>
<reference evidence="4 5" key="1">
    <citation type="submission" date="2019-02" db="EMBL/GenBank/DDBJ databases">
        <title>Genome sequencing of the rare red list fungi Phlebia centrifuga.</title>
        <authorList>
            <person name="Buettner E."/>
            <person name="Kellner H."/>
        </authorList>
    </citation>
    <scope>NUCLEOTIDE SEQUENCE [LARGE SCALE GENOMIC DNA]</scope>
    <source>
        <strain evidence="4 5">DSM 108282</strain>
    </source>
</reference>
<evidence type="ECO:0000256" key="2">
    <source>
        <dbReference type="PROSITE-ProRule" id="PRU00176"/>
    </source>
</evidence>
<dbReference type="PANTHER" id="PTHR48025:SF1">
    <property type="entry name" value="RRM DOMAIN-CONTAINING PROTEIN"/>
    <property type="match status" value="1"/>
</dbReference>
<dbReference type="PROSITE" id="PS50102">
    <property type="entry name" value="RRM"/>
    <property type="match status" value="3"/>
</dbReference>
<dbReference type="InterPro" id="IPR035979">
    <property type="entry name" value="RBD_domain_sf"/>
</dbReference>
<evidence type="ECO:0000313" key="4">
    <source>
        <dbReference type="EMBL" id="THG96611.1"/>
    </source>
</evidence>
<sequence>MFVLRRNSCRAISLVARTQSRNIAVSVLPHLASFPVTGVKHANSLIRAVAGRRLFNTEPGQAEETFVEDRQVFVFDFPREMTSEKLTDAFKVFGNVESVVLREREGVPGFAHITFVDSQAATAALQSVLLDGQRRPTVQPSSTDTIRQARTPYTLFVGELTSEVKADDLRNLFSPYGKHTIRRTHRRSAHVQFEDSSEAERAARELKGTEIRGLSIRIDFARPFRSEYAEARWTPRELNSPSETLWIGNIPPDIPVKALVELFGPEGAIECRHNAFKSYAHIQFPDTQTAQNALEKLHGTKLDDAAIILDYAAPTLRRSILRRRGELPDPHS</sequence>
<dbReference type="InterPro" id="IPR050502">
    <property type="entry name" value="Euk_RNA-bind_prot"/>
</dbReference>
<protein>
    <recommendedName>
        <fullName evidence="3">RRM domain-containing protein</fullName>
    </recommendedName>
</protein>
<dbReference type="SMART" id="SM00360">
    <property type="entry name" value="RRM"/>
    <property type="match status" value="3"/>
</dbReference>
<evidence type="ECO:0000256" key="1">
    <source>
        <dbReference type="ARBA" id="ARBA00022884"/>
    </source>
</evidence>
<dbReference type="GO" id="GO:0005634">
    <property type="term" value="C:nucleus"/>
    <property type="evidence" value="ECO:0007669"/>
    <property type="project" value="TreeGrafter"/>
</dbReference>